<protein>
    <submittedName>
        <fullName evidence="3">F-box/LRR-repeat protein 3</fullName>
    </submittedName>
</protein>
<evidence type="ECO:0000313" key="4">
    <source>
        <dbReference type="Proteomes" id="UP000288805"/>
    </source>
</evidence>
<feature type="transmembrane region" description="Helical" evidence="1">
    <location>
        <begin position="211"/>
        <end position="235"/>
    </location>
</feature>
<dbReference type="InterPro" id="IPR032675">
    <property type="entry name" value="LRR_dom_sf"/>
</dbReference>
<dbReference type="PANTHER" id="PTHR13318:SF272">
    <property type="entry name" value="OS12G0552700 PROTEIN"/>
    <property type="match status" value="1"/>
</dbReference>
<keyword evidence="1" id="KW-1133">Transmembrane helix</keyword>
<dbReference type="InterPro" id="IPR001611">
    <property type="entry name" value="Leu-rich_rpt"/>
</dbReference>
<dbReference type="PANTHER" id="PTHR13318">
    <property type="entry name" value="PARTNER OF PAIRED, ISOFORM B-RELATED"/>
    <property type="match status" value="1"/>
</dbReference>
<dbReference type="CDD" id="cd22159">
    <property type="entry name" value="F-box_AtTIR1-like"/>
    <property type="match status" value="1"/>
</dbReference>
<reference evidence="3 4" key="1">
    <citation type="journal article" date="2018" name="PLoS Genet.">
        <title>Population sequencing reveals clonal diversity and ancestral inbreeding in the grapevine cultivar Chardonnay.</title>
        <authorList>
            <person name="Roach M.J."/>
            <person name="Johnson D.L."/>
            <person name="Bohlmann J."/>
            <person name="van Vuuren H.J."/>
            <person name="Jones S.J."/>
            <person name="Pretorius I.S."/>
            <person name="Schmidt S.A."/>
            <person name="Borneman A.R."/>
        </authorList>
    </citation>
    <scope>NUCLEOTIDE SEQUENCE [LARGE SCALE GENOMIC DNA]</scope>
    <source>
        <strain evidence="4">cv. Chardonnay</strain>
        <tissue evidence="3">Leaf</tissue>
    </source>
</reference>
<dbReference type="Pfam" id="PF25372">
    <property type="entry name" value="DUF7885"/>
    <property type="match status" value="1"/>
</dbReference>
<keyword evidence="1" id="KW-0472">Membrane</keyword>
<evidence type="ECO:0000259" key="2">
    <source>
        <dbReference type="Pfam" id="PF25372"/>
    </source>
</evidence>
<accession>A0A438IMC4</accession>
<dbReference type="FunFam" id="3.80.10.10:FF:000518">
    <property type="entry name" value="F-box family protein"/>
    <property type="match status" value="1"/>
</dbReference>
<proteinExistence type="predicted"/>
<name>A0A438IMC4_VITVI</name>
<evidence type="ECO:0000313" key="3">
    <source>
        <dbReference type="EMBL" id="RVW97866.1"/>
    </source>
</evidence>
<dbReference type="SUPFAM" id="SSF52047">
    <property type="entry name" value="RNI-like"/>
    <property type="match status" value="2"/>
</dbReference>
<keyword evidence="1" id="KW-0812">Transmembrane</keyword>
<gene>
    <name evidence="3" type="primary">FBL3_5</name>
    <name evidence="3" type="ORF">CK203_021172</name>
</gene>
<sequence length="814" mass="89419">MASPSILCILSDDILARIRSKLSSELDRKTWRLVCRDFLRVDSACRTSLRVLRTEFLPGLLQKCRNMESLDLSVCPRINDAMVAILLGRGSVCWTRGLRRLVLSRATGLKSAGLELLTRSCPSLEAVDMSYCCGFGDREASALSCAVGLRELKLDKCLGVTDVGLATIAVGCNKLQRLSLKWCMELTDLGIDLLVKKCSDLKFLDISYLQVSVSLVSLLLYLYFVVLSTWFYLFYVKIDVYANFQVTSESLRSIASLQKLEGLAMSGCSLVGDLGLHFLGNGCPSLLVIDVSRCDGVSSSGLISLIRGHSDLQQLNAGYSFPELSKMFFRQLKDMKDLNSIKVDGARVSDFSFQIISANCKCLVEIGLSKCMGVTDLGIMQLVSGCLNLKIVNLTCCCFITDAAISAVADSCRNLLCLKLESCNLITEKSLDQLGSCCLLLEELDLTDCSGVNDRGLEYLSRCSELTCLKLGLCANISDKGLFYIASNCKKLRELDLYRCNSIGNDELAALSSGCKKLEKLNLSYCSEVTDTGMEYISQLKDLSDLELRGLVKITSTGLTAVAAGCMRLAELDLKHCQKIKDSGFWALAYYSRNLRQVVVPAEALMPTMLVQEHKDKTITHTKSSTQALIPIVVPAEALMPTMLVQEHKDKTITHTKSSTQALIPIVVPTKALMPTMLVQEHKNKTITHTRIGLDTTIGFPKHPMFPHSLYPYLTTSLLAPPEIFNPSSDTNCSVSESFDANNRIKPDTTIGFPKHPMFPHSLYPYLTTSPLTPPDKPEQLYCIKYGVMHGDGEPDSPAGCKTGAPQQCDSGRV</sequence>
<dbReference type="Pfam" id="PF13516">
    <property type="entry name" value="LRR_6"/>
    <property type="match status" value="3"/>
</dbReference>
<organism evidence="3 4">
    <name type="scientific">Vitis vinifera</name>
    <name type="common">Grape</name>
    <dbReference type="NCBI Taxonomy" id="29760"/>
    <lineage>
        <taxon>Eukaryota</taxon>
        <taxon>Viridiplantae</taxon>
        <taxon>Streptophyta</taxon>
        <taxon>Embryophyta</taxon>
        <taxon>Tracheophyta</taxon>
        <taxon>Spermatophyta</taxon>
        <taxon>Magnoliopsida</taxon>
        <taxon>eudicotyledons</taxon>
        <taxon>Gunneridae</taxon>
        <taxon>Pentapetalae</taxon>
        <taxon>rosids</taxon>
        <taxon>Vitales</taxon>
        <taxon>Vitaceae</taxon>
        <taxon>Viteae</taxon>
        <taxon>Vitis</taxon>
    </lineage>
</organism>
<dbReference type="Proteomes" id="UP000288805">
    <property type="component" value="Unassembled WGS sequence"/>
</dbReference>
<evidence type="ECO:0000256" key="1">
    <source>
        <dbReference type="SAM" id="Phobius"/>
    </source>
</evidence>
<dbReference type="InterPro" id="IPR006553">
    <property type="entry name" value="Leu-rich_rpt_Cys-con_subtyp"/>
</dbReference>
<feature type="domain" description="F-box/LRR-repeat protein 15-like leucin rich repeat" evidence="2">
    <location>
        <begin position="487"/>
        <end position="597"/>
    </location>
</feature>
<comment type="caution">
    <text evidence="3">The sequence shown here is derived from an EMBL/GenBank/DDBJ whole genome shotgun (WGS) entry which is preliminary data.</text>
</comment>
<dbReference type="SMART" id="SM00367">
    <property type="entry name" value="LRR_CC"/>
    <property type="match status" value="16"/>
</dbReference>
<dbReference type="EMBL" id="QGNW01000097">
    <property type="protein sequence ID" value="RVW97866.1"/>
    <property type="molecule type" value="Genomic_DNA"/>
</dbReference>
<dbReference type="Gene3D" id="3.80.10.10">
    <property type="entry name" value="Ribonuclease Inhibitor"/>
    <property type="match status" value="4"/>
</dbReference>
<dbReference type="AlphaFoldDB" id="A0A438IMC4"/>
<dbReference type="InterPro" id="IPR057207">
    <property type="entry name" value="FBXL15_LRR"/>
</dbReference>